<dbReference type="STRING" id="1182568.SU48_06560"/>
<dbReference type="EMBL" id="CP011387">
    <property type="protein sequence ID" value="ANE43485.1"/>
    <property type="molecule type" value="Genomic_DNA"/>
</dbReference>
<dbReference type="PANTHER" id="PTHR35333:SF4">
    <property type="entry name" value="SLR0121 PROTEIN"/>
    <property type="match status" value="1"/>
</dbReference>
<sequence>MSVGRASLHPLGWGVLLAGLLGGCRTAPSSDQNISLKRVVIAPEGRVELGVLRLPNGCLDTAPVVAKAPAPPLPLSGRLGLWVAEVDPVTLAPIRAVGTNPDSLFPLASTYKQAVLWAVLRQFDAGTLSPTERFNVTRDNQSLGNYPYDGTSIKDLSLRMIQKSDNTATDILHRRVGLQNVQAVADDLGLCHTRLILPTRDWWVAQSGLSATFNGTTRWAAAQGDDRIKLAAQIDADAREYRADYLQRKLNDYFETRYDRDDDLRVHNLSTPYEWGTLLASEFLQPGLSPRAQKWQREVMAQGFGRSALNVQHRGNVAWFGGKGGNGWGILTYSGYVQTKDGRHLVYAFMQHGADQSYTMPNTRRAFAWINAGVDAVLGEKKN</sequence>
<dbReference type="InterPro" id="IPR000871">
    <property type="entry name" value="Beta-lactam_class-A"/>
</dbReference>
<dbReference type="PROSITE" id="PS51257">
    <property type="entry name" value="PROKAR_LIPOPROTEIN"/>
    <property type="match status" value="1"/>
</dbReference>
<dbReference type="PATRIC" id="fig|1182568.3.peg.1366"/>
<name>A0A172T8Y0_9DEIO</name>
<dbReference type="GO" id="GO:0030655">
    <property type="term" value="P:beta-lactam antibiotic catabolic process"/>
    <property type="evidence" value="ECO:0007669"/>
    <property type="project" value="InterPro"/>
</dbReference>
<dbReference type="Proteomes" id="UP000077363">
    <property type="component" value="Chromosome"/>
</dbReference>
<dbReference type="AlphaFoldDB" id="A0A172T8Y0"/>
<evidence type="ECO:0000259" key="1">
    <source>
        <dbReference type="Pfam" id="PF13354"/>
    </source>
</evidence>
<reference evidence="2 3" key="1">
    <citation type="submission" date="2015-01" db="EMBL/GenBank/DDBJ databases">
        <title>Deinococcus puniceus/DY1/ whole genome sequencing.</title>
        <authorList>
            <person name="Kim M.K."/>
            <person name="Srinivasan S."/>
            <person name="Lee J.-J."/>
        </authorList>
    </citation>
    <scope>NUCLEOTIDE SEQUENCE [LARGE SCALE GENOMIC DNA]</scope>
    <source>
        <strain evidence="2 3">DY1</strain>
    </source>
</reference>
<dbReference type="GO" id="GO:0008800">
    <property type="term" value="F:beta-lactamase activity"/>
    <property type="evidence" value="ECO:0007669"/>
    <property type="project" value="InterPro"/>
</dbReference>
<dbReference type="PANTHER" id="PTHR35333">
    <property type="entry name" value="BETA-LACTAMASE"/>
    <property type="match status" value="1"/>
</dbReference>
<organism evidence="2 3">
    <name type="scientific">Deinococcus puniceus</name>
    <dbReference type="NCBI Taxonomy" id="1182568"/>
    <lineage>
        <taxon>Bacteria</taxon>
        <taxon>Thermotogati</taxon>
        <taxon>Deinococcota</taxon>
        <taxon>Deinococci</taxon>
        <taxon>Deinococcales</taxon>
        <taxon>Deinococcaceae</taxon>
        <taxon>Deinococcus</taxon>
    </lineage>
</organism>
<protein>
    <submittedName>
        <fullName evidence="2">Beta-lactamase</fullName>
    </submittedName>
</protein>
<dbReference type="Pfam" id="PF13354">
    <property type="entry name" value="Beta-lactamase2"/>
    <property type="match status" value="1"/>
</dbReference>
<dbReference type="Gene3D" id="3.40.710.10">
    <property type="entry name" value="DD-peptidase/beta-lactamase superfamily"/>
    <property type="match status" value="1"/>
</dbReference>
<feature type="domain" description="Beta-lactamase class A catalytic" evidence="1">
    <location>
        <begin position="97"/>
        <end position="349"/>
    </location>
</feature>
<dbReference type="GO" id="GO:0046677">
    <property type="term" value="P:response to antibiotic"/>
    <property type="evidence" value="ECO:0007669"/>
    <property type="project" value="InterPro"/>
</dbReference>
<dbReference type="InterPro" id="IPR012338">
    <property type="entry name" value="Beta-lactam/transpept-like"/>
</dbReference>
<evidence type="ECO:0000313" key="2">
    <source>
        <dbReference type="EMBL" id="ANE43485.1"/>
    </source>
</evidence>
<dbReference type="KEGG" id="dpu:SU48_06560"/>
<proteinExistence type="predicted"/>
<keyword evidence="3" id="KW-1185">Reference proteome</keyword>
<accession>A0A172T8Y0</accession>
<gene>
    <name evidence="2" type="ORF">SU48_06560</name>
</gene>
<evidence type="ECO:0000313" key="3">
    <source>
        <dbReference type="Proteomes" id="UP000077363"/>
    </source>
</evidence>
<dbReference type="InterPro" id="IPR045155">
    <property type="entry name" value="Beta-lactam_cat"/>
</dbReference>
<dbReference type="SUPFAM" id="SSF56601">
    <property type="entry name" value="beta-lactamase/transpeptidase-like"/>
    <property type="match status" value="1"/>
</dbReference>